<keyword evidence="11" id="KW-0675">Receptor</keyword>
<evidence type="ECO:0000256" key="6">
    <source>
        <dbReference type="ARBA" id="ARBA00023237"/>
    </source>
</evidence>
<dbReference type="EMBL" id="JBHTJI010000042">
    <property type="protein sequence ID" value="MFD0991191.1"/>
    <property type="molecule type" value="Genomic_DNA"/>
</dbReference>
<dbReference type="Proteomes" id="UP001597061">
    <property type="component" value="Unassembled WGS sequence"/>
</dbReference>
<dbReference type="Pfam" id="PF13715">
    <property type="entry name" value="CarbopepD_reg_2"/>
    <property type="match status" value="1"/>
</dbReference>
<dbReference type="RefSeq" id="WP_379926873.1">
    <property type="nucleotide sequence ID" value="NZ_JBHTJI010000042.1"/>
</dbReference>
<sequence length="804" mass="92072">MNIKSIIVTIIHFFITLTCLCQSSTEFKIHGKIVDSKSFKPLELVNIILYTTKDSTLYKGVVTDINGKFEFNNIRVNTYFIEVSYMGYETLLISEINVNDKSIDLGTKKILISNIKLDDVIVSAKKSVLNTSIDRKVYNVEKDIQSQTGSASDILQNIPSISVDVDGTVALRGSTNVTFFINGKPSTLLGKNSAVVLQQMPSNNIERIEVITNPSAKYKPDGTGGIINIVLKKDKQKGFNGLFLANAGNNNRYNTSMSLNYNTEKINIFGNYGIKKNNSPRLSTDYRINRDSLLNVINYYGSKSKSTSNPLSQLVSAGIEFQMNDKNKFELSGNSNFQNMFRIQKTHSNWKNPENILINDYTTKRLNNETEMEWDVNGLWEHQFKKDGHVIQFELNLSDYAETEDNHYLENHAIPTVYDDEKKILIKKSGPKLMLYAEYTLPINNNTELEAGYVMESFKDNLTYLGKDYSKNTATWIKDENKSNEFISNQQIHAVYSTFSHTFDRLSFMAGLRAERALITSKLLTLDSIVPNNYFKVYPTVHLAYEINENQELQLNYSKRIKRADSDEMNPFPEYSDPRNIASGNPKAKPEQIHSIEFGYHLKTKPFNFIPSIYYRYKYDGFTEIKKYVNDSILLTTFANLSKSEFLGTELIVSANLGHFVSLNFNINGYYTKLDASNIGYSNNRTTFSFDTKLGVNINYIKSGMFQLNSYYRSKRINTQGTTNSLFYTNIGLKQDLLKNKASIVFTVSDLFNSLNQVYFIDTPLLWQKSTRKRDSQIVFLGFTYRFGTKEKHENQELNYDDKI</sequence>
<reference evidence="12" key="1">
    <citation type="journal article" date="2019" name="Int. J. Syst. Evol. Microbiol.">
        <title>The Global Catalogue of Microorganisms (GCM) 10K type strain sequencing project: providing services to taxonomists for standard genome sequencing and annotation.</title>
        <authorList>
            <consortium name="The Broad Institute Genomics Platform"/>
            <consortium name="The Broad Institute Genome Sequencing Center for Infectious Disease"/>
            <person name="Wu L."/>
            <person name="Ma J."/>
        </authorList>
    </citation>
    <scope>NUCLEOTIDE SEQUENCE [LARGE SCALE GENOMIC DNA]</scope>
    <source>
        <strain evidence="12">CCUG 62414</strain>
    </source>
</reference>
<feature type="region of interest" description="Disordered" evidence="8">
    <location>
        <begin position="568"/>
        <end position="588"/>
    </location>
</feature>
<organism evidence="11 12">
    <name type="scientific">Mariniflexile jejuense</name>
    <dbReference type="NCBI Taxonomy" id="1173582"/>
    <lineage>
        <taxon>Bacteria</taxon>
        <taxon>Pseudomonadati</taxon>
        <taxon>Bacteroidota</taxon>
        <taxon>Flavobacteriia</taxon>
        <taxon>Flavobacteriales</taxon>
        <taxon>Flavobacteriaceae</taxon>
        <taxon>Mariniflexile</taxon>
    </lineage>
</organism>
<evidence type="ECO:0000256" key="5">
    <source>
        <dbReference type="ARBA" id="ARBA00023136"/>
    </source>
</evidence>
<dbReference type="Pfam" id="PF07715">
    <property type="entry name" value="Plug"/>
    <property type="match status" value="1"/>
</dbReference>
<dbReference type="SUPFAM" id="SSF49464">
    <property type="entry name" value="Carboxypeptidase regulatory domain-like"/>
    <property type="match status" value="1"/>
</dbReference>
<evidence type="ECO:0000256" key="8">
    <source>
        <dbReference type="SAM" id="MobiDB-lite"/>
    </source>
</evidence>
<evidence type="ECO:0000256" key="4">
    <source>
        <dbReference type="ARBA" id="ARBA00022692"/>
    </source>
</evidence>
<keyword evidence="3 7" id="KW-1134">Transmembrane beta strand</keyword>
<proteinExistence type="inferred from homology"/>
<evidence type="ECO:0000259" key="10">
    <source>
        <dbReference type="Pfam" id="PF14905"/>
    </source>
</evidence>
<dbReference type="Gene3D" id="2.170.130.10">
    <property type="entry name" value="TonB-dependent receptor, plug domain"/>
    <property type="match status" value="1"/>
</dbReference>
<gene>
    <name evidence="11" type="ORF">ACFQ1R_13875</name>
</gene>
<dbReference type="InterPro" id="IPR041700">
    <property type="entry name" value="OMP_b-brl_3"/>
</dbReference>
<feature type="domain" description="TonB-dependent receptor plug" evidence="9">
    <location>
        <begin position="133"/>
        <end position="226"/>
    </location>
</feature>
<dbReference type="Pfam" id="PF14905">
    <property type="entry name" value="OMP_b-brl_3"/>
    <property type="match status" value="1"/>
</dbReference>
<comment type="similarity">
    <text evidence="7">Belongs to the TonB-dependent receptor family.</text>
</comment>
<dbReference type="PANTHER" id="PTHR40980:SF4">
    <property type="entry name" value="TONB-DEPENDENT RECEPTOR-LIKE BETA-BARREL DOMAIN-CONTAINING PROTEIN"/>
    <property type="match status" value="1"/>
</dbReference>
<evidence type="ECO:0000256" key="1">
    <source>
        <dbReference type="ARBA" id="ARBA00004571"/>
    </source>
</evidence>
<evidence type="ECO:0000259" key="9">
    <source>
        <dbReference type="Pfam" id="PF07715"/>
    </source>
</evidence>
<dbReference type="Gene3D" id="2.60.40.1120">
    <property type="entry name" value="Carboxypeptidase-like, regulatory domain"/>
    <property type="match status" value="1"/>
</dbReference>
<comment type="caution">
    <text evidence="11">The sequence shown here is derived from an EMBL/GenBank/DDBJ whole genome shotgun (WGS) entry which is preliminary data.</text>
</comment>
<accession>A0ABW3JNR1</accession>
<dbReference type="InterPro" id="IPR008969">
    <property type="entry name" value="CarboxyPept-like_regulatory"/>
</dbReference>
<keyword evidence="6 7" id="KW-0998">Cell outer membrane</keyword>
<keyword evidence="5 7" id="KW-0472">Membrane</keyword>
<dbReference type="InterPro" id="IPR039426">
    <property type="entry name" value="TonB-dep_rcpt-like"/>
</dbReference>
<comment type="subcellular location">
    <subcellularLocation>
        <location evidence="1 7">Cell outer membrane</location>
        <topology evidence="1 7">Multi-pass membrane protein</topology>
    </subcellularLocation>
</comment>
<dbReference type="InterPro" id="IPR037066">
    <property type="entry name" value="Plug_dom_sf"/>
</dbReference>
<dbReference type="InterPro" id="IPR036942">
    <property type="entry name" value="Beta-barrel_TonB_sf"/>
</dbReference>
<evidence type="ECO:0000256" key="2">
    <source>
        <dbReference type="ARBA" id="ARBA00022448"/>
    </source>
</evidence>
<evidence type="ECO:0000256" key="3">
    <source>
        <dbReference type="ARBA" id="ARBA00022452"/>
    </source>
</evidence>
<dbReference type="PROSITE" id="PS52016">
    <property type="entry name" value="TONB_DEPENDENT_REC_3"/>
    <property type="match status" value="1"/>
</dbReference>
<dbReference type="PANTHER" id="PTHR40980">
    <property type="entry name" value="PLUG DOMAIN-CONTAINING PROTEIN"/>
    <property type="match status" value="1"/>
</dbReference>
<evidence type="ECO:0000313" key="12">
    <source>
        <dbReference type="Proteomes" id="UP001597061"/>
    </source>
</evidence>
<dbReference type="SUPFAM" id="SSF56935">
    <property type="entry name" value="Porins"/>
    <property type="match status" value="1"/>
</dbReference>
<evidence type="ECO:0000313" key="11">
    <source>
        <dbReference type="EMBL" id="MFD0991191.1"/>
    </source>
</evidence>
<evidence type="ECO:0000256" key="7">
    <source>
        <dbReference type="PROSITE-ProRule" id="PRU01360"/>
    </source>
</evidence>
<name>A0ABW3JNR1_9FLAO</name>
<keyword evidence="4 7" id="KW-0812">Transmembrane</keyword>
<dbReference type="InterPro" id="IPR012910">
    <property type="entry name" value="Plug_dom"/>
</dbReference>
<keyword evidence="2 7" id="KW-0813">Transport</keyword>
<protein>
    <submittedName>
        <fullName evidence="11">TonB-dependent receptor domain-containing protein</fullName>
    </submittedName>
</protein>
<dbReference type="Gene3D" id="2.40.170.20">
    <property type="entry name" value="TonB-dependent receptor, beta-barrel domain"/>
    <property type="match status" value="1"/>
</dbReference>
<feature type="domain" description="Outer membrane protein beta-barrel" evidence="10">
    <location>
        <begin position="382"/>
        <end position="785"/>
    </location>
</feature>
<keyword evidence="12" id="KW-1185">Reference proteome</keyword>